<feature type="signal peptide" evidence="1">
    <location>
        <begin position="1"/>
        <end position="21"/>
    </location>
</feature>
<reference evidence="2 3" key="1">
    <citation type="submission" date="2018-03" db="EMBL/GenBank/DDBJ databases">
        <title>The ancient ancestry and fast evolution of plastids.</title>
        <authorList>
            <person name="Moore K.R."/>
            <person name="Magnabosco C."/>
            <person name="Momper L."/>
            <person name="Gold D.A."/>
            <person name="Bosak T."/>
            <person name="Fournier G.P."/>
        </authorList>
    </citation>
    <scope>NUCLEOTIDE SEQUENCE [LARGE SCALE GENOMIC DNA]</scope>
    <source>
        <strain evidence="2 3">CCALA 037</strain>
    </source>
</reference>
<dbReference type="RefSeq" id="WP_106308081.1">
    <property type="nucleotide sequence ID" value="NZ_PVWO01000267.1"/>
</dbReference>
<dbReference type="OrthoDB" id="9826712at2"/>
<keyword evidence="3" id="KW-1185">Reference proteome</keyword>
<dbReference type="AlphaFoldDB" id="A0A2T1GAZ6"/>
<evidence type="ECO:0000313" key="2">
    <source>
        <dbReference type="EMBL" id="PSB54336.1"/>
    </source>
</evidence>
<evidence type="ECO:0000313" key="3">
    <source>
        <dbReference type="Proteomes" id="UP000238937"/>
    </source>
</evidence>
<evidence type="ECO:0000256" key="1">
    <source>
        <dbReference type="SAM" id="SignalP"/>
    </source>
</evidence>
<keyword evidence="1" id="KW-0732">Signal</keyword>
<gene>
    <name evidence="2" type="ORF">C7B77_18470</name>
</gene>
<dbReference type="EMBL" id="PVWO01000267">
    <property type="protein sequence ID" value="PSB54336.1"/>
    <property type="molecule type" value="Genomic_DNA"/>
</dbReference>
<name>A0A2T1GAZ6_9CYAN</name>
<sequence length="144" mass="15980">MVRIWQLLRARLLLMMTNIYQMVATPASNSTDAPETFVALIARSSTSEKSDLMVLKLIVELTKIAIEADNLDAAKTEFAEFEAYWRQTADLVKAGNMDAYQAIEDVTRSIANGIANQQSNEILLAKLLKLRESIDLASDVLSSN</sequence>
<dbReference type="Proteomes" id="UP000238937">
    <property type="component" value="Unassembled WGS sequence"/>
</dbReference>
<proteinExistence type="predicted"/>
<protein>
    <submittedName>
        <fullName evidence="2">Uncharacterized protein</fullName>
    </submittedName>
</protein>
<organism evidence="2 3">
    <name type="scientific">Chamaesiphon polymorphus CCALA 037</name>
    <dbReference type="NCBI Taxonomy" id="2107692"/>
    <lineage>
        <taxon>Bacteria</taxon>
        <taxon>Bacillati</taxon>
        <taxon>Cyanobacteriota</taxon>
        <taxon>Cyanophyceae</taxon>
        <taxon>Gomontiellales</taxon>
        <taxon>Chamaesiphonaceae</taxon>
        <taxon>Chamaesiphon</taxon>
    </lineage>
</organism>
<comment type="caution">
    <text evidence="2">The sequence shown here is derived from an EMBL/GenBank/DDBJ whole genome shotgun (WGS) entry which is preliminary data.</text>
</comment>
<feature type="chain" id="PRO_5015610109" evidence="1">
    <location>
        <begin position="22"/>
        <end position="144"/>
    </location>
</feature>
<accession>A0A2T1GAZ6</accession>